<dbReference type="Proteomes" id="UP001172687">
    <property type="component" value="Unassembled WGS sequence"/>
</dbReference>
<name>A0ABT8HL03_MYCAO</name>
<gene>
    <name evidence="2" type="ORF">QYF68_26965</name>
</gene>
<accession>A0ABT8HL03</accession>
<keyword evidence="3" id="KW-1185">Reference proteome</keyword>
<keyword evidence="1" id="KW-0175">Coiled coil</keyword>
<dbReference type="RefSeq" id="WP_301161822.1">
    <property type="nucleotide sequence ID" value="NZ_JAUHTC010000091.1"/>
</dbReference>
<dbReference type="EMBL" id="JAUHTC010000091">
    <property type="protein sequence ID" value="MDN4521436.1"/>
    <property type="molecule type" value="Genomic_DNA"/>
</dbReference>
<evidence type="ECO:0000313" key="3">
    <source>
        <dbReference type="Proteomes" id="UP001172687"/>
    </source>
</evidence>
<reference evidence="2" key="1">
    <citation type="submission" date="2023-07" db="EMBL/GenBank/DDBJ databases">
        <title>Degradation of tert-butanol by M. austroafricanum TBA100.</title>
        <authorList>
            <person name="Helbich S."/>
            <person name="Vainshtein Y."/>
        </authorList>
    </citation>
    <scope>NUCLEOTIDE SEQUENCE</scope>
    <source>
        <strain evidence="2">TBA100</strain>
    </source>
</reference>
<organism evidence="2 3">
    <name type="scientific">Mycolicibacterium austroafricanum</name>
    <name type="common">Mycobacterium austroafricanum</name>
    <dbReference type="NCBI Taxonomy" id="39687"/>
    <lineage>
        <taxon>Bacteria</taxon>
        <taxon>Bacillati</taxon>
        <taxon>Actinomycetota</taxon>
        <taxon>Actinomycetes</taxon>
        <taxon>Mycobacteriales</taxon>
        <taxon>Mycobacteriaceae</taxon>
        <taxon>Mycolicibacterium</taxon>
    </lineage>
</organism>
<sequence>MTAPRTPTDVLKDARRRDSHQKRARVFAAVDEIKHTDTPITFALIARAARVSTWLVYADGVREYIEAARDYQAAQPHRQQLAGTRASEASLRTDLELARQDNRTLRAEIARLTQALRGQLGQQLDHQNTTDLRTRIEELLEANRELHNANAELADDNQRLQEQLTESQDDVIAVRASLRQMIRDTADQMKATE</sequence>
<evidence type="ECO:0000256" key="1">
    <source>
        <dbReference type="SAM" id="Coils"/>
    </source>
</evidence>
<comment type="caution">
    <text evidence="2">The sequence shown here is derived from an EMBL/GenBank/DDBJ whole genome shotgun (WGS) entry which is preliminary data.</text>
</comment>
<protein>
    <submittedName>
        <fullName evidence="2">DUF6262 family protein</fullName>
    </submittedName>
</protein>
<feature type="coiled-coil region" evidence="1">
    <location>
        <begin position="88"/>
        <end position="170"/>
    </location>
</feature>
<evidence type="ECO:0000313" key="2">
    <source>
        <dbReference type="EMBL" id="MDN4521436.1"/>
    </source>
</evidence>
<proteinExistence type="predicted"/>